<proteinExistence type="predicted"/>
<dbReference type="SUPFAM" id="SSF56281">
    <property type="entry name" value="Metallo-hydrolase/oxidoreductase"/>
    <property type="match status" value="1"/>
</dbReference>
<dbReference type="InterPro" id="IPR052159">
    <property type="entry name" value="Competence_DNA_uptake"/>
</dbReference>
<feature type="domain" description="Metallo-beta-lactamase" evidence="1">
    <location>
        <begin position="28"/>
        <end position="91"/>
    </location>
</feature>
<accession>A0ABU3C624</accession>
<dbReference type="PANTHER" id="PTHR30619">
    <property type="entry name" value="DNA INTERNALIZATION/COMPETENCE PROTEIN COMEC/REC2"/>
    <property type="match status" value="1"/>
</dbReference>
<dbReference type="Gene3D" id="3.60.15.10">
    <property type="entry name" value="Ribonuclease Z/Hydroxyacylglutathione hydrolase-like"/>
    <property type="match status" value="1"/>
</dbReference>
<name>A0ABU3C624_9FLAO</name>
<dbReference type="InterPro" id="IPR001279">
    <property type="entry name" value="Metallo-B-lactamas"/>
</dbReference>
<organism evidence="2 3">
    <name type="scientific">Autumnicola tepida</name>
    <dbReference type="NCBI Taxonomy" id="3075595"/>
    <lineage>
        <taxon>Bacteria</taxon>
        <taxon>Pseudomonadati</taxon>
        <taxon>Bacteroidota</taxon>
        <taxon>Flavobacteriia</taxon>
        <taxon>Flavobacteriales</taxon>
        <taxon>Flavobacteriaceae</taxon>
        <taxon>Autumnicola</taxon>
    </lineage>
</organism>
<dbReference type="PANTHER" id="PTHR30619:SF1">
    <property type="entry name" value="RECOMBINATION PROTEIN 2"/>
    <property type="match status" value="1"/>
</dbReference>
<keyword evidence="3" id="KW-1185">Reference proteome</keyword>
<evidence type="ECO:0000259" key="1">
    <source>
        <dbReference type="Pfam" id="PF00753"/>
    </source>
</evidence>
<sequence length="398" mass="46317">MNVFIKVYPAKNGDCFLISFSENEQIQKHLLIDCGYADTVKAYLKNDLIRIGEEGGILEKLILTHIDADHIQGAIRLLKDNNLLKFIEIKEIWHNSYRHLSEKRQIGIDKSHKRILNQIIRRGYTLKKNDVKGEHEISAEQGTTVGALILQGKYSWNSDFEGNAICTDFKREISISESVKLLLLSPNKRKLEQLKSFWRDELYRYGVSYDDGNSELYDDAFEMLMSWEKDNAIKRSVEISAEKETFQDLLEKPFKEDNTVTNGSSIAFILKIQEKNLLFLADAHPDLIVQSLKEYNKDGIIKFDLIKVSHHGSFNNISKDLLELVDSPKYLISTNGGRHNHPDKETIAHIINRQTNFHREIYFNYITDNSKYFDRADWKKKYNYSIHYLNQAPYNLSL</sequence>
<comment type="caution">
    <text evidence="2">The sequence shown here is derived from an EMBL/GenBank/DDBJ whole genome shotgun (WGS) entry which is preliminary data.</text>
</comment>
<reference evidence="2 3" key="1">
    <citation type="submission" date="2023-09" db="EMBL/GenBank/DDBJ databases">
        <authorList>
            <person name="Rey-Velasco X."/>
        </authorList>
    </citation>
    <scope>NUCLEOTIDE SEQUENCE [LARGE SCALE GENOMIC DNA]</scope>
    <source>
        <strain evidence="2 3">F363</strain>
    </source>
</reference>
<dbReference type="InterPro" id="IPR036866">
    <property type="entry name" value="RibonucZ/Hydroxyglut_hydro"/>
</dbReference>
<evidence type="ECO:0000313" key="2">
    <source>
        <dbReference type="EMBL" id="MDT0641622.1"/>
    </source>
</evidence>
<dbReference type="NCBIfam" id="NF041809">
    <property type="entry name" value="Avs1a"/>
    <property type="match status" value="1"/>
</dbReference>
<dbReference type="Pfam" id="PF00753">
    <property type="entry name" value="Lactamase_B"/>
    <property type="match status" value="1"/>
</dbReference>
<evidence type="ECO:0000313" key="3">
    <source>
        <dbReference type="Proteomes" id="UP001262889"/>
    </source>
</evidence>
<dbReference type="Proteomes" id="UP001262889">
    <property type="component" value="Unassembled WGS sequence"/>
</dbReference>
<gene>
    <name evidence="2" type="primary">avs1a</name>
    <name evidence="2" type="ORF">RM553_02145</name>
</gene>
<protein>
    <submittedName>
        <fullName evidence="2">AVAST type 1 anti-phage system MBL fold metallo-hydrolase Avs1a</fullName>
    </submittedName>
</protein>
<dbReference type="RefSeq" id="WP_311533329.1">
    <property type="nucleotide sequence ID" value="NZ_JAVRHQ010000001.1"/>
</dbReference>
<dbReference type="EMBL" id="JAVRHQ010000001">
    <property type="protein sequence ID" value="MDT0641622.1"/>
    <property type="molecule type" value="Genomic_DNA"/>
</dbReference>